<dbReference type="InterPro" id="IPR027796">
    <property type="entry name" value="OTT_1508_deam-like"/>
</dbReference>
<reference evidence="3 4" key="1">
    <citation type="submission" date="2016-10" db="EMBL/GenBank/DDBJ databases">
        <title>Draft genome sequence of Coniochaeta ligniaria NRRL30616, a lignocellulolytic fungus for bioabatement of inhibitors in plant biomass hydrolysates.</title>
        <authorList>
            <consortium name="DOE Joint Genome Institute"/>
            <person name="Jimenez D.J."/>
            <person name="Hector R.E."/>
            <person name="Riley R."/>
            <person name="Sun H."/>
            <person name="Grigoriev I.V."/>
            <person name="Van Elsas J.D."/>
            <person name="Nichols N.N."/>
        </authorList>
    </citation>
    <scope>NUCLEOTIDE SEQUENCE [LARGE SCALE GENOMIC DNA]</scope>
    <source>
        <strain evidence="3 4">NRRL 30616</strain>
    </source>
</reference>
<gene>
    <name evidence="3" type="ORF">CONLIGDRAFT_695336</name>
</gene>
<feature type="region of interest" description="Disordered" evidence="1">
    <location>
        <begin position="458"/>
        <end position="479"/>
    </location>
</feature>
<sequence>MTGAHDLTGAAHKRFVIITTLLSLIDPVRGEPTVHSLDRHPHDGAGKHENHQKKFLDSFALICSTSRVGGDTASAVCLEQGHISGGNVLRLARNLGVPPELTNQLQEVLDDLAAVAAKEMTVKLGESKILFKIINVTRDKILSLLEKLCNPEIHTIVQQAISTMEADDDSLGDGEGADFRQWIANLPILVSLKLPATPTQLMPHIEWAAQARWRYAEQIEALFCSEGQELPAWIRYIYKLGRYYVATKSMLKLATKQPDLFTSIHVEAVPAPAQTRFSLGKDKMVLSTALRRLTKTDPEPLMKKLSQIWLTNDPEDRLRRACRRLMLTVHAEMQLLAFYDHHPDLTPRLLFMGTSKKACFLCHEFMSRHSLAMGVSASHQKIYPSWMAAPCSSTVRKKHKKFIWDLTQHLEQTLIRDLDTRLGVRRPKTLDSTAGPSLTTTGTVSTGWWISELPLRSLSGDEQDSSSTAAVDAGQLELS</sequence>
<dbReference type="InParanoid" id="A0A1J7JI48"/>
<dbReference type="OrthoDB" id="4851849at2759"/>
<feature type="chain" id="PRO_5013040741" evidence="2">
    <location>
        <begin position="31"/>
        <end position="479"/>
    </location>
</feature>
<dbReference type="AlphaFoldDB" id="A0A1J7JI48"/>
<feature type="signal peptide" evidence="2">
    <location>
        <begin position="1"/>
        <end position="30"/>
    </location>
</feature>
<dbReference type="PANTHER" id="PTHR42037:SF1">
    <property type="match status" value="1"/>
</dbReference>
<evidence type="ECO:0000256" key="2">
    <source>
        <dbReference type="SAM" id="SignalP"/>
    </source>
</evidence>
<dbReference type="PANTHER" id="PTHR42037">
    <property type="match status" value="1"/>
</dbReference>
<evidence type="ECO:0000256" key="1">
    <source>
        <dbReference type="SAM" id="MobiDB-lite"/>
    </source>
</evidence>
<accession>A0A1J7JI48</accession>
<dbReference type="EMBL" id="KV875094">
    <property type="protein sequence ID" value="OIW33033.1"/>
    <property type="molecule type" value="Genomic_DNA"/>
</dbReference>
<keyword evidence="4" id="KW-1185">Reference proteome</keyword>
<proteinExistence type="predicted"/>
<evidence type="ECO:0000313" key="3">
    <source>
        <dbReference type="EMBL" id="OIW33033.1"/>
    </source>
</evidence>
<keyword evidence="2" id="KW-0732">Signal</keyword>
<dbReference type="Proteomes" id="UP000182658">
    <property type="component" value="Unassembled WGS sequence"/>
</dbReference>
<dbReference type="Pfam" id="PF14441">
    <property type="entry name" value="OTT_1508_deam"/>
    <property type="match status" value="1"/>
</dbReference>
<organism evidence="3 4">
    <name type="scientific">Coniochaeta ligniaria NRRL 30616</name>
    <dbReference type="NCBI Taxonomy" id="1408157"/>
    <lineage>
        <taxon>Eukaryota</taxon>
        <taxon>Fungi</taxon>
        <taxon>Dikarya</taxon>
        <taxon>Ascomycota</taxon>
        <taxon>Pezizomycotina</taxon>
        <taxon>Sordariomycetes</taxon>
        <taxon>Sordariomycetidae</taxon>
        <taxon>Coniochaetales</taxon>
        <taxon>Coniochaetaceae</taxon>
        <taxon>Coniochaeta</taxon>
    </lineage>
</organism>
<protein>
    <submittedName>
        <fullName evidence="3">Uncharacterized protein</fullName>
    </submittedName>
</protein>
<evidence type="ECO:0000313" key="4">
    <source>
        <dbReference type="Proteomes" id="UP000182658"/>
    </source>
</evidence>
<name>A0A1J7JI48_9PEZI</name>